<evidence type="ECO:0000259" key="1">
    <source>
        <dbReference type="PROSITE" id="PS50075"/>
    </source>
</evidence>
<reference evidence="2 3" key="1">
    <citation type="submission" date="2019-12" db="EMBL/GenBank/DDBJ databases">
        <title>Comparative genomics gives insights into the taxonomy of the Azoarcus-Aromatoleum group and reveals separate origins of nif in the plant-associated Azoarcus and non-plant-associated Aromatoleum sub-groups.</title>
        <authorList>
            <person name="Lafos M."/>
            <person name="Maluk M."/>
            <person name="Batista M."/>
            <person name="Junghare M."/>
            <person name="Carmona M."/>
            <person name="Faoro H."/>
            <person name="Cruz L.M."/>
            <person name="Battistoni F."/>
            <person name="De Souza E."/>
            <person name="Pedrosa F."/>
            <person name="Chen W.-M."/>
            <person name="Poole P.S."/>
            <person name="Dixon R.A."/>
            <person name="James E.K."/>
        </authorList>
    </citation>
    <scope>NUCLEOTIDE SEQUENCE [LARGE SCALE GENOMIC DNA]</scope>
    <source>
        <strain evidence="2 3">22Lin</strain>
    </source>
</reference>
<sequence length="85" mass="9491">MEKTAANPDLRGKVIAILGSIAPEIEEAELRDDHPLRQQVDLDSMDWLNFLIGISEQLNVSIPEADYGRLVTLGDLLDYLRTKLG</sequence>
<dbReference type="Proteomes" id="UP000648984">
    <property type="component" value="Unassembled WGS sequence"/>
</dbReference>
<dbReference type="Pfam" id="PF00550">
    <property type="entry name" value="PP-binding"/>
    <property type="match status" value="1"/>
</dbReference>
<protein>
    <submittedName>
        <fullName evidence="2">Acyl carrier protein</fullName>
    </submittedName>
</protein>
<dbReference type="SUPFAM" id="SSF47336">
    <property type="entry name" value="ACP-like"/>
    <property type="match status" value="1"/>
</dbReference>
<feature type="domain" description="Carrier" evidence="1">
    <location>
        <begin position="8"/>
        <end position="84"/>
    </location>
</feature>
<evidence type="ECO:0000313" key="2">
    <source>
        <dbReference type="EMBL" id="NMG74876.1"/>
    </source>
</evidence>
<accession>A0ABX1QCX3</accession>
<name>A0ABX1QCX3_9RHOO</name>
<evidence type="ECO:0000313" key="3">
    <source>
        <dbReference type="Proteomes" id="UP000648984"/>
    </source>
</evidence>
<comment type="caution">
    <text evidence="2">The sequence shown here is derived from an EMBL/GenBank/DDBJ whole genome shotgun (WGS) entry which is preliminary data.</text>
</comment>
<dbReference type="RefSeq" id="WP_169260028.1">
    <property type="nucleotide sequence ID" value="NZ_WTVQ01000012.1"/>
</dbReference>
<dbReference type="InterPro" id="IPR009081">
    <property type="entry name" value="PP-bd_ACP"/>
</dbReference>
<gene>
    <name evidence="2" type="ORF">GPA25_08920</name>
</gene>
<dbReference type="Gene3D" id="1.10.1200.10">
    <property type="entry name" value="ACP-like"/>
    <property type="match status" value="1"/>
</dbReference>
<dbReference type="EMBL" id="WTVQ01000012">
    <property type="protein sequence ID" value="NMG74876.1"/>
    <property type="molecule type" value="Genomic_DNA"/>
</dbReference>
<dbReference type="InterPro" id="IPR036736">
    <property type="entry name" value="ACP-like_sf"/>
</dbReference>
<organism evidence="2 3">
    <name type="scientific">Aromatoleum diolicum</name>
    <dbReference type="NCBI Taxonomy" id="75796"/>
    <lineage>
        <taxon>Bacteria</taxon>
        <taxon>Pseudomonadati</taxon>
        <taxon>Pseudomonadota</taxon>
        <taxon>Betaproteobacteria</taxon>
        <taxon>Rhodocyclales</taxon>
        <taxon>Rhodocyclaceae</taxon>
        <taxon>Aromatoleum</taxon>
    </lineage>
</organism>
<proteinExistence type="predicted"/>
<keyword evidence="3" id="KW-1185">Reference proteome</keyword>
<dbReference type="PROSITE" id="PS50075">
    <property type="entry name" value="CARRIER"/>
    <property type="match status" value="1"/>
</dbReference>